<dbReference type="EMBL" id="AP025732">
    <property type="protein sequence ID" value="BDI18866.1"/>
    <property type="molecule type" value="Genomic_DNA"/>
</dbReference>
<sequence length="386" mass="43854">MSFLSIEELKELVEQPQGICVSIYMPTAQLGSEIQQNSVRFKNLIRQAEAALEKYESPPANPEQFLQPAMMLDEDDFWQHQDGGLALFISEGFFRFYRVPIDMIELVVVNTSFHLKPLIPLLSGDNRFYILMLGQRDVRLLEGNRYGMTREVEIEGMPKSMDEALQYDEETSKDEQRRQGAGAGRSALQAGGSYHGHGGGRENVKEELLRYFYLVDKSLHDFFRNRRSPLVLAGVNYLLPIYQEANTYNFIVEEGIQHNTKERTAQELHAEAWAIVEPLFQVDQQKAIDYYHESIATGKGSNDLDEVIQGAFYGRVEQLFVPVGVQKWGYFDRDSMQIERHNEAQPGDEDLLNAAAIQTIFHGGTVYAVEPGAVPDEAPVAAVFRY</sequence>
<evidence type="ECO:0000313" key="3">
    <source>
        <dbReference type="Proteomes" id="UP001055453"/>
    </source>
</evidence>
<protein>
    <submittedName>
        <fullName evidence="2">Uncharacterized protein</fullName>
    </submittedName>
</protein>
<dbReference type="Proteomes" id="UP001055453">
    <property type="component" value="Chromosome"/>
</dbReference>
<organism evidence="2 3">
    <name type="scientific">Nostoc cf. commune SO-36</name>
    <dbReference type="NCBI Taxonomy" id="449208"/>
    <lineage>
        <taxon>Bacteria</taxon>
        <taxon>Bacillati</taxon>
        <taxon>Cyanobacteriota</taxon>
        <taxon>Cyanophyceae</taxon>
        <taxon>Nostocales</taxon>
        <taxon>Nostocaceae</taxon>
        <taxon>Nostoc</taxon>
    </lineage>
</organism>
<keyword evidence="3" id="KW-1185">Reference proteome</keyword>
<dbReference type="InterPro" id="IPR041289">
    <property type="entry name" value="Bact_RF_family3"/>
</dbReference>
<gene>
    <name evidence="2" type="ORF">ANSO36C_46680</name>
</gene>
<evidence type="ECO:0000313" key="2">
    <source>
        <dbReference type="EMBL" id="BDI18866.1"/>
    </source>
</evidence>
<proteinExistence type="predicted"/>
<reference evidence="2" key="1">
    <citation type="submission" date="2022-04" db="EMBL/GenBank/DDBJ databases">
        <title>Complete genome sequence of a cyanobacterium, Nostoc sp. SO-36, isolated in Antarctica.</title>
        <authorList>
            <person name="Kanesaki Y."/>
            <person name="Effendi D."/>
            <person name="Sakamoto T."/>
            <person name="Ohtani S."/>
            <person name="Awai K."/>
        </authorList>
    </citation>
    <scope>NUCLEOTIDE SEQUENCE</scope>
    <source>
        <strain evidence="2">SO-36</strain>
    </source>
</reference>
<feature type="region of interest" description="Disordered" evidence="1">
    <location>
        <begin position="168"/>
        <end position="199"/>
    </location>
</feature>
<dbReference type="Pfam" id="PF18845">
    <property type="entry name" value="baeRF_family3"/>
    <property type="match status" value="1"/>
</dbReference>
<name>A0ABN6Q9F2_NOSCO</name>
<accession>A0ABN6Q9F2</accession>
<evidence type="ECO:0000256" key="1">
    <source>
        <dbReference type="SAM" id="MobiDB-lite"/>
    </source>
</evidence>